<evidence type="ECO:0000256" key="2">
    <source>
        <dbReference type="ARBA" id="ARBA00007530"/>
    </source>
</evidence>
<evidence type="ECO:0000259" key="7">
    <source>
        <dbReference type="Pfam" id="PF03847"/>
    </source>
</evidence>
<dbReference type="GO" id="GO:0000124">
    <property type="term" value="C:SAGA complex"/>
    <property type="evidence" value="ECO:0007669"/>
    <property type="project" value="InterPro"/>
</dbReference>
<gene>
    <name evidence="8" type="ORF">P154DRAFT_516687</name>
</gene>
<keyword evidence="9" id="KW-1185">Reference proteome</keyword>
<dbReference type="EMBL" id="ML977556">
    <property type="protein sequence ID" value="KAF2007906.1"/>
    <property type="molecule type" value="Genomic_DNA"/>
</dbReference>
<dbReference type="SUPFAM" id="SSF47113">
    <property type="entry name" value="Histone-fold"/>
    <property type="match status" value="1"/>
</dbReference>
<keyword evidence="5" id="KW-0539">Nucleus</keyword>
<feature type="compositionally biased region" description="Low complexity" evidence="6">
    <location>
        <begin position="88"/>
        <end position="107"/>
    </location>
</feature>
<dbReference type="PANTHER" id="PTHR12264">
    <property type="entry name" value="TRANSCRIPTION INITIATION FACTOR TFIID SUBUNIT 12"/>
    <property type="match status" value="1"/>
</dbReference>
<dbReference type="AlphaFoldDB" id="A0A6A5X4U6"/>
<dbReference type="PANTHER" id="PTHR12264:SF21">
    <property type="entry name" value="TRANSCRIPTION INITIATION FACTOR TFIID SUBUNIT 12"/>
    <property type="match status" value="1"/>
</dbReference>
<name>A0A6A5X4U6_9PLEO</name>
<dbReference type="InterPro" id="IPR037794">
    <property type="entry name" value="TAF12"/>
</dbReference>
<dbReference type="FunFam" id="1.10.20.10:FF:000037">
    <property type="entry name" value="Transcription initiation factor TFIID subunit 12"/>
    <property type="match status" value="1"/>
</dbReference>
<feature type="region of interest" description="Disordered" evidence="6">
    <location>
        <begin position="264"/>
        <end position="486"/>
    </location>
</feature>
<comment type="subcellular location">
    <subcellularLocation>
        <location evidence="1">Nucleus</location>
    </subcellularLocation>
</comment>
<reference evidence="8" key="1">
    <citation type="journal article" date="2020" name="Stud. Mycol.">
        <title>101 Dothideomycetes genomes: a test case for predicting lifestyles and emergence of pathogens.</title>
        <authorList>
            <person name="Haridas S."/>
            <person name="Albert R."/>
            <person name="Binder M."/>
            <person name="Bloem J."/>
            <person name="Labutti K."/>
            <person name="Salamov A."/>
            <person name="Andreopoulos B."/>
            <person name="Baker S."/>
            <person name="Barry K."/>
            <person name="Bills G."/>
            <person name="Bluhm B."/>
            <person name="Cannon C."/>
            <person name="Castanera R."/>
            <person name="Culley D."/>
            <person name="Daum C."/>
            <person name="Ezra D."/>
            <person name="Gonzalez J."/>
            <person name="Henrissat B."/>
            <person name="Kuo A."/>
            <person name="Liang C."/>
            <person name="Lipzen A."/>
            <person name="Lutzoni F."/>
            <person name="Magnuson J."/>
            <person name="Mondo S."/>
            <person name="Nolan M."/>
            <person name="Ohm R."/>
            <person name="Pangilinan J."/>
            <person name="Park H.-J."/>
            <person name="Ramirez L."/>
            <person name="Alfaro M."/>
            <person name="Sun H."/>
            <person name="Tritt A."/>
            <person name="Yoshinaga Y."/>
            <person name="Zwiers L.-H."/>
            <person name="Turgeon B."/>
            <person name="Goodwin S."/>
            <person name="Spatafora J."/>
            <person name="Crous P."/>
            <person name="Grigoriev I."/>
        </authorList>
    </citation>
    <scope>NUCLEOTIDE SEQUENCE</scope>
    <source>
        <strain evidence="8">CBS 123094</strain>
    </source>
</reference>
<dbReference type="Pfam" id="PF03847">
    <property type="entry name" value="TFIID_20kDa"/>
    <property type="match status" value="1"/>
</dbReference>
<accession>A0A6A5X4U6</accession>
<dbReference type="GO" id="GO:0017025">
    <property type="term" value="F:TBP-class protein binding"/>
    <property type="evidence" value="ECO:0007669"/>
    <property type="project" value="TreeGrafter"/>
</dbReference>
<feature type="compositionally biased region" description="Low complexity" evidence="6">
    <location>
        <begin position="113"/>
        <end position="126"/>
    </location>
</feature>
<feature type="compositionally biased region" description="Pro residues" evidence="6">
    <location>
        <begin position="127"/>
        <end position="137"/>
    </location>
</feature>
<dbReference type="Gene3D" id="1.10.20.10">
    <property type="entry name" value="Histone, subunit A"/>
    <property type="match status" value="1"/>
</dbReference>
<comment type="similarity">
    <text evidence="2">Belongs to the TAF12 family.</text>
</comment>
<keyword evidence="3" id="KW-0805">Transcription regulation</keyword>
<feature type="compositionally biased region" description="Polar residues" evidence="6">
    <location>
        <begin position="414"/>
        <end position="437"/>
    </location>
</feature>
<dbReference type="GO" id="GO:0005669">
    <property type="term" value="C:transcription factor TFIID complex"/>
    <property type="evidence" value="ECO:0007669"/>
    <property type="project" value="InterPro"/>
</dbReference>
<dbReference type="OrthoDB" id="2193432at2759"/>
<sequence>MSNPQAAGPQGGPPQQAQQALLKPDDILKLQSLNDDLKQKYRPVLQNFWTLMQSKPAGSAEYVSARERLQNWSTKLINQERQFRMNRQKQQQGQQAQQPQASNQAPAHPQPAQPTQQSPPVDTQPAPQEPPKPPQNQPAPAQARPPNAPNPAQPTINPEIIKHVQAFNYFLPPPPHAQPGTPEGDMKIKELKNSYLMALNKQEKSTHRVKGFQNLIEQRTKNNQEVPQELRNQREVAEADYNKAKRYVEEFRKTQGQYKILAEQRRAQAQAQAPPQGQPQPQQALPPQAHQPQAPQQSNIKQEAQIKVEGGAASQPTQFSAMQSGQQQPQQNVQAQTPVAQQPRPPPAPHSQTMPPNQQFTQPGQPQIHGPPRPQINPQQANAHQQHQTNSPHPHSATAGPPVPLSHQAAVSAAQRSYSNPDPQRTATPQQAGQPNFHTPGRDREQLNNPKMPIPRTLNTSQPQPVSMGQSRPTMSGPTNGAPGQMGQPVINKFPAFQLEGDGDRVLSKRKLDELVRQVTGGTEEALTPEVEETILQLADDFVDNVIGSACKLSKLRESTQLDIRDIQLVLERNYNIRIPGFSSDEVRTVRKLVPAPGWTQKMNAVQAAKVMGGGKTDL</sequence>
<feature type="compositionally biased region" description="Low complexity" evidence="6">
    <location>
        <begin position="318"/>
        <end position="342"/>
    </location>
</feature>
<proteinExistence type="inferred from homology"/>
<dbReference type="CDD" id="cd07981">
    <property type="entry name" value="HFD_TAF12"/>
    <property type="match status" value="1"/>
</dbReference>
<evidence type="ECO:0000256" key="1">
    <source>
        <dbReference type="ARBA" id="ARBA00004123"/>
    </source>
</evidence>
<feature type="compositionally biased region" description="Low complexity" evidence="6">
    <location>
        <begin position="376"/>
        <end position="388"/>
    </location>
</feature>
<evidence type="ECO:0000256" key="5">
    <source>
        <dbReference type="ARBA" id="ARBA00023242"/>
    </source>
</evidence>
<feature type="compositionally biased region" description="Polar residues" evidence="6">
    <location>
        <begin position="353"/>
        <end position="365"/>
    </location>
</feature>
<dbReference type="GO" id="GO:0003677">
    <property type="term" value="F:DNA binding"/>
    <property type="evidence" value="ECO:0007669"/>
    <property type="project" value="TreeGrafter"/>
</dbReference>
<keyword evidence="4" id="KW-0804">Transcription</keyword>
<dbReference type="Proteomes" id="UP000799779">
    <property type="component" value="Unassembled WGS sequence"/>
</dbReference>
<evidence type="ECO:0000256" key="4">
    <source>
        <dbReference type="ARBA" id="ARBA00023163"/>
    </source>
</evidence>
<protein>
    <recommendedName>
        <fullName evidence="7">Transcription initiation factor TFIID subunit 12 domain-containing protein</fullName>
    </recommendedName>
</protein>
<evidence type="ECO:0000256" key="6">
    <source>
        <dbReference type="SAM" id="MobiDB-lite"/>
    </source>
</evidence>
<dbReference type="InterPro" id="IPR009072">
    <property type="entry name" value="Histone-fold"/>
</dbReference>
<evidence type="ECO:0000256" key="3">
    <source>
        <dbReference type="ARBA" id="ARBA00023015"/>
    </source>
</evidence>
<dbReference type="InterPro" id="IPR003228">
    <property type="entry name" value="TFIID_TAF12_dom"/>
</dbReference>
<evidence type="ECO:0000313" key="8">
    <source>
        <dbReference type="EMBL" id="KAF2007906.1"/>
    </source>
</evidence>
<organism evidence="8 9">
    <name type="scientific">Amniculicola lignicola CBS 123094</name>
    <dbReference type="NCBI Taxonomy" id="1392246"/>
    <lineage>
        <taxon>Eukaryota</taxon>
        <taxon>Fungi</taxon>
        <taxon>Dikarya</taxon>
        <taxon>Ascomycota</taxon>
        <taxon>Pezizomycotina</taxon>
        <taxon>Dothideomycetes</taxon>
        <taxon>Pleosporomycetidae</taxon>
        <taxon>Pleosporales</taxon>
        <taxon>Amniculicolaceae</taxon>
        <taxon>Amniculicola</taxon>
    </lineage>
</organism>
<feature type="domain" description="Transcription initiation factor TFIID subunit 12" evidence="7">
    <location>
        <begin position="508"/>
        <end position="577"/>
    </location>
</feature>
<dbReference type="GO" id="GO:0046982">
    <property type="term" value="F:protein heterodimerization activity"/>
    <property type="evidence" value="ECO:0007669"/>
    <property type="project" value="InterPro"/>
</dbReference>
<dbReference type="GO" id="GO:0051123">
    <property type="term" value="P:RNA polymerase II preinitiation complex assembly"/>
    <property type="evidence" value="ECO:0007669"/>
    <property type="project" value="TreeGrafter"/>
</dbReference>
<feature type="compositionally biased region" description="Polar residues" evidence="6">
    <location>
        <begin position="457"/>
        <end position="479"/>
    </location>
</feature>
<feature type="region of interest" description="Disordered" evidence="6">
    <location>
        <begin position="84"/>
        <end position="155"/>
    </location>
</feature>
<feature type="compositionally biased region" description="Low complexity" evidence="6">
    <location>
        <begin position="267"/>
        <end position="297"/>
    </location>
</feature>
<evidence type="ECO:0000313" key="9">
    <source>
        <dbReference type="Proteomes" id="UP000799779"/>
    </source>
</evidence>